<dbReference type="AlphaFoldDB" id="A0A368N2K0"/>
<organism evidence="2 3">
    <name type="scientific">Haloplanus salinus</name>
    <dbReference type="NCBI Taxonomy" id="1126245"/>
    <lineage>
        <taxon>Archaea</taxon>
        <taxon>Methanobacteriati</taxon>
        <taxon>Methanobacteriota</taxon>
        <taxon>Stenosarchaea group</taxon>
        <taxon>Halobacteria</taxon>
        <taxon>Halobacteriales</taxon>
        <taxon>Haloferacaceae</taxon>
        <taxon>Haloplanus</taxon>
    </lineage>
</organism>
<feature type="compositionally biased region" description="Acidic residues" evidence="1">
    <location>
        <begin position="70"/>
        <end position="81"/>
    </location>
</feature>
<name>A0A368N2K0_9EURY</name>
<reference evidence="2 3" key="1">
    <citation type="submission" date="2018-07" db="EMBL/GenBank/DDBJ databases">
        <title>Genome sequences of Haloplanus salinus JCM 18368T.</title>
        <authorList>
            <person name="Kim Y.B."/>
            <person name="Roh S.W."/>
        </authorList>
    </citation>
    <scope>NUCLEOTIDE SEQUENCE [LARGE SCALE GENOMIC DNA]</scope>
    <source>
        <strain evidence="2 3">JCM 18368</strain>
    </source>
</reference>
<feature type="region of interest" description="Disordered" evidence="1">
    <location>
        <begin position="60"/>
        <end position="101"/>
    </location>
</feature>
<dbReference type="EMBL" id="QPHM01000004">
    <property type="protein sequence ID" value="RCU43755.1"/>
    <property type="molecule type" value="Genomic_DNA"/>
</dbReference>
<evidence type="ECO:0000256" key="1">
    <source>
        <dbReference type="SAM" id="MobiDB-lite"/>
    </source>
</evidence>
<feature type="compositionally biased region" description="Acidic residues" evidence="1">
    <location>
        <begin position="89"/>
        <end position="101"/>
    </location>
</feature>
<dbReference type="Proteomes" id="UP000252189">
    <property type="component" value="Unassembled WGS sequence"/>
</dbReference>
<keyword evidence="3" id="KW-1185">Reference proteome</keyword>
<evidence type="ECO:0000313" key="2">
    <source>
        <dbReference type="EMBL" id="RCU43755.1"/>
    </source>
</evidence>
<evidence type="ECO:0000313" key="3">
    <source>
        <dbReference type="Proteomes" id="UP000252189"/>
    </source>
</evidence>
<proteinExistence type="predicted"/>
<gene>
    <name evidence="2" type="ORF">DU504_17885</name>
</gene>
<accession>A0A368N2K0</accession>
<comment type="caution">
    <text evidence="2">The sequence shown here is derived from an EMBL/GenBank/DDBJ whole genome shotgun (WGS) entry which is preliminary data.</text>
</comment>
<protein>
    <submittedName>
        <fullName evidence="2">Uncharacterized protein</fullName>
    </submittedName>
</protein>
<sequence length="101" mass="11380">MSRSSSPSDYNTRINIPSQEEYEWLNSVRKGLGLTWRGMMLKAEQRLLAAERTWPPALRTQHVVSAPDQSDADLEVEPETEADTKTEAESDSDSEIDEVAK</sequence>